<name>A0ABP7DQQ3_9SPHN</name>
<evidence type="ECO:0000313" key="2">
    <source>
        <dbReference type="Proteomes" id="UP001500523"/>
    </source>
</evidence>
<evidence type="ECO:0000313" key="1">
    <source>
        <dbReference type="EMBL" id="GAA3708934.1"/>
    </source>
</evidence>
<dbReference type="EMBL" id="BAABBF010000003">
    <property type="protein sequence ID" value="GAA3708934.1"/>
    <property type="molecule type" value="Genomic_DNA"/>
</dbReference>
<dbReference type="Proteomes" id="UP001500523">
    <property type="component" value="Unassembled WGS sequence"/>
</dbReference>
<dbReference type="RefSeq" id="WP_344693005.1">
    <property type="nucleotide sequence ID" value="NZ_BAABBF010000003.1"/>
</dbReference>
<accession>A0ABP7DQQ3</accession>
<protein>
    <submittedName>
        <fullName evidence="1">Uncharacterized protein</fullName>
    </submittedName>
</protein>
<organism evidence="1 2">
    <name type="scientific">Sphingomonas cynarae</name>
    <dbReference type="NCBI Taxonomy" id="930197"/>
    <lineage>
        <taxon>Bacteria</taxon>
        <taxon>Pseudomonadati</taxon>
        <taxon>Pseudomonadota</taxon>
        <taxon>Alphaproteobacteria</taxon>
        <taxon>Sphingomonadales</taxon>
        <taxon>Sphingomonadaceae</taxon>
        <taxon>Sphingomonas</taxon>
    </lineage>
</organism>
<comment type="caution">
    <text evidence="1">The sequence shown here is derived from an EMBL/GenBank/DDBJ whole genome shotgun (WGS) entry which is preliminary data.</text>
</comment>
<proteinExistence type="predicted"/>
<sequence length="116" mass="12181">MLLVGGIDPVAIGGHFRLEAYAQAGAIRRDRIEPFADGALRVTRPAATIGRMRIDLGAGTWGGAQRGAARLDIGPTLAVAIPVSDRTMRLTLDWRYRIAGRAAPGSGPALSIGSDF</sequence>
<gene>
    <name evidence="1" type="ORF">GCM10022268_17810</name>
</gene>
<keyword evidence="2" id="KW-1185">Reference proteome</keyword>
<reference evidence="2" key="1">
    <citation type="journal article" date="2019" name="Int. J. Syst. Evol. Microbiol.">
        <title>The Global Catalogue of Microorganisms (GCM) 10K type strain sequencing project: providing services to taxonomists for standard genome sequencing and annotation.</title>
        <authorList>
            <consortium name="The Broad Institute Genomics Platform"/>
            <consortium name="The Broad Institute Genome Sequencing Center for Infectious Disease"/>
            <person name="Wu L."/>
            <person name="Ma J."/>
        </authorList>
    </citation>
    <scope>NUCLEOTIDE SEQUENCE [LARGE SCALE GENOMIC DNA]</scope>
    <source>
        <strain evidence="2">JCM 17498</strain>
    </source>
</reference>